<evidence type="ECO:0000256" key="15">
    <source>
        <dbReference type="SAM" id="MobiDB-lite"/>
    </source>
</evidence>
<sequence>MRGPRHNAGFRAEQRSSPSTTEKTHSNERSAAMEGCEGKTAAVETTLVSGVTVQEVGPNGNLMPKFNTPVDVAVLYDPEGASIRVTRGPEQTELVEFPVTFTTECCRMGDRGYLFRLDIDTILFVFRDEKDARAVHNRIARVKSNKETISVFRERTDESSASQYFQFYGYLSQQQNMMQDYVRTSTYQRAFLANDVDFKDKIVLDVGAGSGILSFFAVQAGAKKVYAVEASSMAQHAKMVVEANKLSEVIEVRAGKIEELDIPEQVDVIISEPMGYMLYNERMLETYLHAKKWLKPGGHMYPSRGDLHVAPFTDDALYMEHFAKANFWYQQNFHGVDLSSLRKAAMKEYYRQPIVDTFDFRICMAKSVRHILDFKTAHEKDLHKIEVPLEFHLLQSGTVHGLAFWFDVAFGGSQQTVWLSTAPTEPLTHWYQVRCLLETPIFVKQGQLLTGRVLLLANKRQSYDVVIELCVEGTGTRSANTLDLKNPFFRYTGQSPQPPVGSNTTSPSENIWAQLDAQGARQENLPVFSDAAVNMVNGIMVNGLGDVSMETTHQPNSLINIGNNTAYLHPGSIPSTGRQRVSQGTATSTHQSQLIGGGIAPTLFTTSQTPTIGMGSTAAGYPMPNMLIGDYTTHQAANVLLPDFAAVGQNNLQQLVSGYRQ</sequence>
<evidence type="ECO:0000256" key="6">
    <source>
        <dbReference type="ARBA" id="ARBA00022603"/>
    </source>
</evidence>
<comment type="caution">
    <text evidence="17">The sequence shown here is derived from an EMBL/GenBank/DDBJ whole genome shotgun (WGS) entry which is preliminary data.</text>
</comment>
<dbReference type="EMBL" id="CADEPI010000460">
    <property type="protein sequence ID" value="CAB3386196.1"/>
    <property type="molecule type" value="Genomic_DNA"/>
</dbReference>
<dbReference type="InterPro" id="IPR025799">
    <property type="entry name" value="Arg_MeTrfase"/>
</dbReference>
<keyword evidence="10" id="KW-0805">Transcription regulation</keyword>
<dbReference type="Proteomes" id="UP000494165">
    <property type="component" value="Unassembled WGS sequence"/>
</dbReference>
<evidence type="ECO:0000259" key="16">
    <source>
        <dbReference type="Pfam" id="PF22528"/>
    </source>
</evidence>
<evidence type="ECO:0000256" key="2">
    <source>
        <dbReference type="ARBA" id="ARBA00004496"/>
    </source>
</evidence>
<dbReference type="GO" id="GO:0006355">
    <property type="term" value="P:regulation of DNA-templated transcription"/>
    <property type="evidence" value="ECO:0007669"/>
    <property type="project" value="UniProtKB-ARBA"/>
</dbReference>
<dbReference type="Pfam" id="PF06325">
    <property type="entry name" value="PrmA"/>
    <property type="match status" value="1"/>
</dbReference>
<dbReference type="GO" id="GO:0005634">
    <property type="term" value="C:nucleus"/>
    <property type="evidence" value="ECO:0007669"/>
    <property type="project" value="UniProtKB-SubCell"/>
</dbReference>
<reference evidence="17 18" key="1">
    <citation type="submission" date="2020-04" db="EMBL/GenBank/DDBJ databases">
        <authorList>
            <person name="Alioto T."/>
            <person name="Alioto T."/>
            <person name="Gomez Garrido J."/>
        </authorList>
    </citation>
    <scope>NUCLEOTIDE SEQUENCE [LARGE SCALE GENOMIC DNA]</scope>
</reference>
<keyword evidence="4" id="KW-0488">Methylation</keyword>
<proteinExistence type="predicted"/>
<dbReference type="Gene3D" id="2.70.160.11">
    <property type="entry name" value="Hnrnp arginine n-methyltransferase1"/>
    <property type="match status" value="1"/>
</dbReference>
<dbReference type="Gene3D" id="2.30.29.30">
    <property type="entry name" value="Pleckstrin-homology domain (PH domain)/Phosphotyrosine-binding domain (PTB)"/>
    <property type="match status" value="1"/>
</dbReference>
<dbReference type="PANTHER" id="PTHR11006:SF10">
    <property type="entry name" value="HISTONE-ARGININE METHYLTRANSFERASE CARMER-RELATED"/>
    <property type="match status" value="1"/>
</dbReference>
<dbReference type="CDD" id="cd02440">
    <property type="entry name" value="AdoMet_MTases"/>
    <property type="match status" value="1"/>
</dbReference>
<evidence type="ECO:0000256" key="14">
    <source>
        <dbReference type="PROSITE-ProRule" id="PRU01015"/>
    </source>
</evidence>
<dbReference type="GO" id="GO:0035241">
    <property type="term" value="F:protein-arginine omega-N monomethyltransferase activity"/>
    <property type="evidence" value="ECO:0007669"/>
    <property type="project" value="UniProtKB-ARBA"/>
</dbReference>
<dbReference type="FunFam" id="2.70.160.11:FF:000002">
    <property type="entry name" value="Probable histone-arginine methyltransferase CARM1"/>
    <property type="match status" value="1"/>
</dbReference>
<keyword evidence="11" id="KW-0804">Transcription</keyword>
<dbReference type="GO" id="GO:0035242">
    <property type="term" value="F:protein-arginine omega-N asymmetric methyltransferase activity"/>
    <property type="evidence" value="ECO:0007669"/>
    <property type="project" value="UniProtKB-EC"/>
</dbReference>
<feature type="domain" description="Protein arginine N-methyltransferase" evidence="16">
    <location>
        <begin position="304"/>
        <end position="470"/>
    </location>
</feature>
<dbReference type="InterPro" id="IPR029063">
    <property type="entry name" value="SAM-dependent_MTases_sf"/>
</dbReference>
<dbReference type="PROSITE" id="PS51678">
    <property type="entry name" value="SAM_MT_PRMT"/>
    <property type="match status" value="1"/>
</dbReference>
<organism evidence="17 18">
    <name type="scientific">Cloeon dipterum</name>
    <dbReference type="NCBI Taxonomy" id="197152"/>
    <lineage>
        <taxon>Eukaryota</taxon>
        <taxon>Metazoa</taxon>
        <taxon>Ecdysozoa</taxon>
        <taxon>Arthropoda</taxon>
        <taxon>Hexapoda</taxon>
        <taxon>Insecta</taxon>
        <taxon>Pterygota</taxon>
        <taxon>Palaeoptera</taxon>
        <taxon>Ephemeroptera</taxon>
        <taxon>Pisciforma</taxon>
        <taxon>Baetidae</taxon>
        <taxon>Cloeon</taxon>
    </lineage>
</organism>
<protein>
    <recommendedName>
        <fullName evidence="3">type I protein arginine methyltransferase</fullName>
        <ecNumber evidence="3">2.1.1.319</ecNumber>
    </recommendedName>
</protein>
<dbReference type="Pfam" id="PF11531">
    <property type="entry name" value="CARM1"/>
    <property type="match status" value="1"/>
</dbReference>
<dbReference type="Pfam" id="PF22528">
    <property type="entry name" value="PRMT_C"/>
    <property type="match status" value="1"/>
</dbReference>
<evidence type="ECO:0000313" key="18">
    <source>
        <dbReference type="Proteomes" id="UP000494165"/>
    </source>
</evidence>
<evidence type="ECO:0000256" key="4">
    <source>
        <dbReference type="ARBA" id="ARBA00022481"/>
    </source>
</evidence>
<comment type="subcellular location">
    <subcellularLocation>
        <location evidence="2">Cytoplasm</location>
    </subcellularLocation>
    <subcellularLocation>
        <location evidence="1">Nucleus</location>
    </subcellularLocation>
</comment>
<dbReference type="FunFam" id="3.40.50.150:FF:000031">
    <property type="entry name" value="Putative Histone-arginine methyltransferase CARM1"/>
    <property type="match status" value="1"/>
</dbReference>
<evidence type="ECO:0000256" key="7">
    <source>
        <dbReference type="ARBA" id="ARBA00022679"/>
    </source>
</evidence>
<dbReference type="InterPro" id="IPR011993">
    <property type="entry name" value="PH-like_dom_sf"/>
</dbReference>
<evidence type="ECO:0000256" key="10">
    <source>
        <dbReference type="ARBA" id="ARBA00023015"/>
    </source>
</evidence>
<comment type="catalytic activity">
    <reaction evidence="13">
        <text>L-arginyl-[protein] + 2 S-adenosyl-L-methionine = N(omega),N(omega)-dimethyl-L-arginyl-[protein] + 2 S-adenosyl-L-homocysteine + 2 H(+)</text>
        <dbReference type="Rhea" id="RHEA:48096"/>
        <dbReference type="Rhea" id="RHEA-COMP:10532"/>
        <dbReference type="Rhea" id="RHEA-COMP:11991"/>
        <dbReference type="ChEBI" id="CHEBI:15378"/>
        <dbReference type="ChEBI" id="CHEBI:29965"/>
        <dbReference type="ChEBI" id="CHEBI:57856"/>
        <dbReference type="ChEBI" id="CHEBI:59789"/>
        <dbReference type="ChEBI" id="CHEBI:61897"/>
        <dbReference type="EC" id="2.1.1.319"/>
    </reaction>
</comment>
<evidence type="ECO:0000256" key="13">
    <source>
        <dbReference type="ARBA" id="ARBA00049086"/>
    </source>
</evidence>
<feature type="region of interest" description="Disordered" evidence="15">
    <location>
        <begin position="1"/>
        <end position="37"/>
    </location>
</feature>
<keyword evidence="9" id="KW-0156">Chromatin regulator</keyword>
<dbReference type="PANTHER" id="PTHR11006">
    <property type="entry name" value="PROTEIN ARGININE N-METHYLTRANSFERASE"/>
    <property type="match status" value="1"/>
</dbReference>
<dbReference type="InterPro" id="IPR055135">
    <property type="entry name" value="PRMT_dom"/>
</dbReference>
<evidence type="ECO:0000256" key="11">
    <source>
        <dbReference type="ARBA" id="ARBA00023163"/>
    </source>
</evidence>
<dbReference type="GO" id="GO:0032259">
    <property type="term" value="P:methylation"/>
    <property type="evidence" value="ECO:0007669"/>
    <property type="project" value="UniProtKB-KW"/>
</dbReference>
<keyword evidence="6 14" id="KW-0489">Methyltransferase</keyword>
<evidence type="ECO:0000256" key="8">
    <source>
        <dbReference type="ARBA" id="ARBA00022691"/>
    </source>
</evidence>
<evidence type="ECO:0000256" key="12">
    <source>
        <dbReference type="ARBA" id="ARBA00023242"/>
    </source>
</evidence>
<accession>A0A8S1DW28</accession>
<evidence type="ECO:0000313" key="17">
    <source>
        <dbReference type="EMBL" id="CAB3386196.1"/>
    </source>
</evidence>
<dbReference type="AlphaFoldDB" id="A0A8S1DW28"/>
<keyword evidence="18" id="KW-1185">Reference proteome</keyword>
<dbReference type="Gene3D" id="3.40.50.150">
    <property type="entry name" value="Vaccinia Virus protein VP39"/>
    <property type="match status" value="1"/>
</dbReference>
<evidence type="ECO:0000256" key="9">
    <source>
        <dbReference type="ARBA" id="ARBA00022853"/>
    </source>
</evidence>
<evidence type="ECO:0000256" key="1">
    <source>
        <dbReference type="ARBA" id="ARBA00004123"/>
    </source>
</evidence>
<dbReference type="GO" id="GO:0005737">
    <property type="term" value="C:cytoplasm"/>
    <property type="evidence" value="ECO:0007669"/>
    <property type="project" value="UniProtKB-SubCell"/>
</dbReference>
<keyword evidence="5" id="KW-0963">Cytoplasm</keyword>
<keyword evidence="12" id="KW-0539">Nucleus</keyword>
<evidence type="ECO:0000256" key="3">
    <source>
        <dbReference type="ARBA" id="ARBA00011925"/>
    </source>
</evidence>
<dbReference type="SUPFAM" id="SSF53335">
    <property type="entry name" value="S-adenosyl-L-methionine-dependent methyltransferases"/>
    <property type="match status" value="1"/>
</dbReference>
<dbReference type="EC" id="2.1.1.319" evidence="3"/>
<keyword evidence="8 14" id="KW-0949">S-adenosyl-L-methionine</keyword>
<name>A0A8S1DW28_9INSE</name>
<dbReference type="OrthoDB" id="7848332at2759"/>
<keyword evidence="7 14" id="KW-0808">Transferase</keyword>
<evidence type="ECO:0000256" key="5">
    <source>
        <dbReference type="ARBA" id="ARBA00022490"/>
    </source>
</evidence>
<dbReference type="GO" id="GO:0070611">
    <property type="term" value="F:histone H3R2 methyltransferase activity"/>
    <property type="evidence" value="ECO:0007669"/>
    <property type="project" value="TreeGrafter"/>
</dbReference>
<gene>
    <name evidence="17" type="ORF">CLODIP_2_CD00913</name>
</gene>